<dbReference type="PANTHER" id="PTHR11758">
    <property type="entry name" value="40S RIBOSOMAL PROTEIN S15A"/>
    <property type="match status" value="1"/>
</dbReference>
<keyword evidence="3 4" id="KW-0687">Ribonucleoprotein</keyword>
<comment type="subcellular location">
    <subcellularLocation>
        <location evidence="4">Plastid</location>
        <location evidence="4">Chloroplast</location>
    </subcellularLocation>
</comment>
<comment type="function">
    <text evidence="4">One of the primary rRNA binding proteins, it binds directly to 16S rRNA central domain where it helps coordinate assembly of the platform of the 30S subunit.</text>
</comment>
<dbReference type="PROSITE" id="PS00053">
    <property type="entry name" value="RIBOSOMAL_S8"/>
    <property type="match status" value="1"/>
</dbReference>
<dbReference type="NCBIfam" id="NF001109">
    <property type="entry name" value="PRK00136.1"/>
    <property type="match status" value="1"/>
</dbReference>
<dbReference type="SUPFAM" id="SSF56047">
    <property type="entry name" value="Ribosomal protein S8"/>
    <property type="match status" value="1"/>
</dbReference>
<dbReference type="EMBL" id="KP720616">
    <property type="protein sequence ID" value="AKC35179.1"/>
    <property type="molecule type" value="Genomic_DNA"/>
</dbReference>
<organism evidence="6">
    <name type="scientific">Ulva sp. UNA00071828</name>
    <dbReference type="NCBI Taxonomy" id="1641711"/>
    <lineage>
        <taxon>Eukaryota</taxon>
        <taxon>Viridiplantae</taxon>
        <taxon>Chlorophyta</taxon>
        <taxon>core chlorophytes</taxon>
        <taxon>Ulvophyceae</taxon>
        <taxon>OUU clade</taxon>
        <taxon>Ulvales</taxon>
        <taxon>Ulvaceae</taxon>
        <taxon>Ulva</taxon>
    </lineage>
</organism>
<evidence type="ECO:0000256" key="1">
    <source>
        <dbReference type="ARBA" id="ARBA00006471"/>
    </source>
</evidence>
<evidence type="ECO:0000256" key="4">
    <source>
        <dbReference type="HAMAP-Rule" id="MF_01302"/>
    </source>
</evidence>
<keyword evidence="4" id="KW-0699">rRNA-binding</keyword>
<dbReference type="InterPro" id="IPR047863">
    <property type="entry name" value="Ribosomal_uS8_CS"/>
</dbReference>
<dbReference type="InterPro" id="IPR035987">
    <property type="entry name" value="Ribosomal_uS8_sf"/>
</dbReference>
<reference evidence="6" key="1">
    <citation type="journal article" date="2015" name="PLoS ONE">
        <title>The Complete Chloroplast and Mitochondrial Genomes of the Green Macroalga Ulva sp. UNA00071828 (Ulvophyceae, Chlorophyta).</title>
        <authorList>
            <person name="Melton J.T.III."/>
            <person name="Leliaert F."/>
            <person name="Tronholm A."/>
            <person name="Lopez-Bautista J.M."/>
        </authorList>
    </citation>
    <scope>NUCLEOTIDE SEQUENCE</scope>
</reference>
<evidence type="ECO:0000256" key="3">
    <source>
        <dbReference type="ARBA" id="ARBA00023274"/>
    </source>
</evidence>
<keyword evidence="2 4" id="KW-0689">Ribosomal protein</keyword>
<comment type="subunit">
    <text evidence="4">Part of the 30S ribosomal subunit.</text>
</comment>
<accession>A0A0E3XIC4</accession>
<dbReference type="GO" id="GO:1990904">
    <property type="term" value="C:ribonucleoprotein complex"/>
    <property type="evidence" value="ECO:0007669"/>
    <property type="project" value="UniProtKB-KW"/>
</dbReference>
<dbReference type="GO" id="GO:0006412">
    <property type="term" value="P:translation"/>
    <property type="evidence" value="ECO:0007669"/>
    <property type="project" value="UniProtKB-UniRule"/>
</dbReference>
<dbReference type="GO" id="GO:0005840">
    <property type="term" value="C:ribosome"/>
    <property type="evidence" value="ECO:0007669"/>
    <property type="project" value="UniProtKB-KW"/>
</dbReference>
<comment type="similarity">
    <text evidence="1 4 5">Belongs to the universal ribosomal protein uS8 family.</text>
</comment>
<keyword evidence="6" id="KW-0934">Plastid</keyword>
<dbReference type="GO" id="GO:0009507">
    <property type="term" value="C:chloroplast"/>
    <property type="evidence" value="ECO:0007669"/>
    <property type="project" value="UniProtKB-SubCell"/>
</dbReference>
<evidence type="ECO:0000256" key="5">
    <source>
        <dbReference type="RuleBase" id="RU003660"/>
    </source>
</evidence>
<protein>
    <recommendedName>
        <fullName evidence="4">Small ribosomal subunit protein uS8c</fullName>
    </recommendedName>
</protein>
<dbReference type="AlphaFoldDB" id="A0A0E3XIC4"/>
<dbReference type="Gene3D" id="3.30.1490.10">
    <property type="match status" value="1"/>
</dbReference>
<gene>
    <name evidence="4 6" type="primary">rps8</name>
</gene>
<dbReference type="FunFam" id="3.30.1490.10:FF:000001">
    <property type="entry name" value="30S ribosomal protein S8"/>
    <property type="match status" value="1"/>
</dbReference>
<sequence>MINDTISDMLTRIRNANLAKHETVNVLNTKTNQRISEILKKQGYIESVKISLNPLDLIEIKLKYNGNLKKPCITNLKRLSSPGLRVYSSYKNIPRILNGMGTIIISTSKGLMTDQEARNNKIGGEVLFSIW</sequence>
<dbReference type="GO" id="GO:0019843">
    <property type="term" value="F:rRNA binding"/>
    <property type="evidence" value="ECO:0007669"/>
    <property type="project" value="UniProtKB-UniRule"/>
</dbReference>
<dbReference type="InterPro" id="IPR000630">
    <property type="entry name" value="Ribosomal_uS8"/>
</dbReference>
<dbReference type="GO" id="GO:0003735">
    <property type="term" value="F:structural constituent of ribosome"/>
    <property type="evidence" value="ECO:0007669"/>
    <property type="project" value="InterPro"/>
</dbReference>
<geneLocation type="chloroplast" evidence="6"/>
<dbReference type="Gene3D" id="3.30.1370.30">
    <property type="match status" value="1"/>
</dbReference>
<proteinExistence type="inferred from homology"/>
<dbReference type="Pfam" id="PF00410">
    <property type="entry name" value="Ribosomal_S8"/>
    <property type="match status" value="1"/>
</dbReference>
<keyword evidence="4" id="KW-0694">RNA-binding</keyword>
<name>A0A0E3XIC4_9CHLO</name>
<keyword evidence="6" id="KW-0150">Chloroplast</keyword>
<evidence type="ECO:0000313" key="6">
    <source>
        <dbReference type="EMBL" id="AKC35179.1"/>
    </source>
</evidence>
<evidence type="ECO:0000256" key="2">
    <source>
        <dbReference type="ARBA" id="ARBA00022980"/>
    </source>
</evidence>
<dbReference type="HAMAP" id="MF_01302_B">
    <property type="entry name" value="Ribosomal_uS8_B"/>
    <property type="match status" value="1"/>
</dbReference>